<dbReference type="AlphaFoldDB" id="A0A1G7N853"/>
<evidence type="ECO:0000313" key="1">
    <source>
        <dbReference type="EMBL" id="SDF70067.1"/>
    </source>
</evidence>
<protein>
    <submittedName>
        <fullName evidence="1">Uncharacterized protein</fullName>
    </submittedName>
</protein>
<evidence type="ECO:0000313" key="2">
    <source>
        <dbReference type="Proteomes" id="UP000198641"/>
    </source>
</evidence>
<proteinExistence type="predicted"/>
<keyword evidence="2" id="KW-1185">Reference proteome</keyword>
<name>A0A1G7N853_9GAMM</name>
<gene>
    <name evidence="1" type="ORF">SAMN05216571_101276</name>
</gene>
<dbReference type="STRING" id="284577.SAMN05216571_101276"/>
<accession>A0A1G7N853</accession>
<dbReference type="EMBL" id="FNCI01000001">
    <property type="protein sequence ID" value="SDF70067.1"/>
    <property type="molecule type" value="Genomic_DNA"/>
</dbReference>
<dbReference type="Proteomes" id="UP000198641">
    <property type="component" value="Unassembled WGS sequence"/>
</dbReference>
<organism evidence="1 2">
    <name type="scientific">Onishia taeanensis</name>
    <dbReference type="NCBI Taxonomy" id="284577"/>
    <lineage>
        <taxon>Bacteria</taxon>
        <taxon>Pseudomonadati</taxon>
        <taxon>Pseudomonadota</taxon>
        <taxon>Gammaproteobacteria</taxon>
        <taxon>Oceanospirillales</taxon>
        <taxon>Halomonadaceae</taxon>
        <taxon>Onishia</taxon>
    </lineage>
</organism>
<sequence>MEEIDMYPEPSGGWIMICPCGAKEIHGRQATRWKTFELRWLDKRHYRLMCLECGHVTDRGVQQQAMNG</sequence>
<reference evidence="1 2" key="1">
    <citation type="submission" date="2016-10" db="EMBL/GenBank/DDBJ databases">
        <authorList>
            <person name="de Groot N.N."/>
        </authorList>
    </citation>
    <scope>NUCLEOTIDE SEQUENCE [LARGE SCALE GENOMIC DNA]</scope>
    <source>
        <strain evidence="1 2">BH539</strain>
    </source>
</reference>